<accession>A0AAW0CVB2</accession>
<dbReference type="Pfam" id="PF18717">
    <property type="entry name" value="CxC4"/>
    <property type="match status" value="1"/>
</dbReference>
<evidence type="ECO:0000259" key="2">
    <source>
        <dbReference type="Pfam" id="PF18717"/>
    </source>
</evidence>
<dbReference type="InterPro" id="IPR040648">
    <property type="entry name" value="HMGXB3_CxC4"/>
</dbReference>
<organism evidence="3 4">
    <name type="scientific">Paramarasmius palmivorus</name>
    <dbReference type="NCBI Taxonomy" id="297713"/>
    <lineage>
        <taxon>Eukaryota</taxon>
        <taxon>Fungi</taxon>
        <taxon>Dikarya</taxon>
        <taxon>Basidiomycota</taxon>
        <taxon>Agaricomycotina</taxon>
        <taxon>Agaricomycetes</taxon>
        <taxon>Agaricomycetidae</taxon>
        <taxon>Agaricales</taxon>
        <taxon>Marasmiineae</taxon>
        <taxon>Marasmiaceae</taxon>
        <taxon>Paramarasmius</taxon>
    </lineage>
</organism>
<sequence>MSSTKPKTPWVLEPCPEKPEKPLQFPGHLRGVVVSPEKKGTRKRQTGDRPKCPSKRRRLEHPSNTTTSEVQSPTTGEATNDCAEPYIDALGSPPVSTFNLPINESGEDIENDGCDRETEENAYDEYVHLIEEQYLVFVQVTTFHYVVQGFDGSKKSGTSNFYHLEARKNGEEFVRLSCLCPEGKKGDCVHKKFYRDFRDVRFRVNEDSVKSEEGAVVLFQRQMVGTQEETWLNRFSVRYGSESDALRSRTIVTYEGPDLGSGKWVCFKCPGKRCVHANMAKRLLNVVVGNSEDQSDAEGEEDNVPLDQMFMIESVNSSLFNETAVSHLPILPPEWASLPEDPLLYPRVSPASPLPSSLLLNHVSRSACGKAFYNLDSPIIQKECTIYALTGKMTSQICVQACPICPRHHKCFIGPEPRSLGIFNFNNSVLFTHELMDEYTNQFTGSETPFASFVIAVARIYQGRGEKFIGEDLFRAAWFAFASLQDMNGDMSCPDCGETPETVIFDGVTLSFAKRHLHDALQPPTYIPMDALKRQRVRVKDQQWIPNAGPKKDPGPTARKEPGARTHLAQWMKKWGDKKTVSGDERKVMNEELLLLCQELGVVGAKPLADALREVYNPGGVMREWSVRRRYRILFEQVRDAVAPIAPLTLYRS</sequence>
<reference evidence="3 4" key="1">
    <citation type="submission" date="2024-01" db="EMBL/GenBank/DDBJ databases">
        <title>A draft genome for a cacao thread blight-causing isolate of Paramarasmius palmivorus.</title>
        <authorList>
            <person name="Baruah I.K."/>
            <person name="Bukari Y."/>
            <person name="Amoako-Attah I."/>
            <person name="Meinhardt L.W."/>
            <person name="Bailey B.A."/>
            <person name="Cohen S.P."/>
        </authorList>
    </citation>
    <scope>NUCLEOTIDE SEQUENCE [LARGE SCALE GENOMIC DNA]</scope>
    <source>
        <strain evidence="3 4">GH-12</strain>
    </source>
</reference>
<dbReference type="Proteomes" id="UP001383192">
    <property type="component" value="Unassembled WGS sequence"/>
</dbReference>
<proteinExistence type="predicted"/>
<name>A0AAW0CVB2_9AGAR</name>
<evidence type="ECO:0000313" key="4">
    <source>
        <dbReference type="Proteomes" id="UP001383192"/>
    </source>
</evidence>
<keyword evidence="4" id="KW-1185">Reference proteome</keyword>
<dbReference type="EMBL" id="JAYKXP010000030">
    <property type="protein sequence ID" value="KAK7042940.1"/>
    <property type="molecule type" value="Genomic_DNA"/>
</dbReference>
<dbReference type="AlphaFoldDB" id="A0AAW0CVB2"/>
<gene>
    <name evidence="3" type="ORF">VNI00_008677</name>
</gene>
<feature type="region of interest" description="Disordered" evidence="1">
    <location>
        <begin position="543"/>
        <end position="563"/>
    </location>
</feature>
<evidence type="ECO:0000256" key="1">
    <source>
        <dbReference type="SAM" id="MobiDB-lite"/>
    </source>
</evidence>
<feature type="domain" description="HMG" evidence="2">
    <location>
        <begin position="356"/>
        <end position="481"/>
    </location>
</feature>
<comment type="caution">
    <text evidence="3">The sequence shown here is derived from an EMBL/GenBank/DDBJ whole genome shotgun (WGS) entry which is preliminary data.</text>
</comment>
<evidence type="ECO:0000313" key="3">
    <source>
        <dbReference type="EMBL" id="KAK7042940.1"/>
    </source>
</evidence>
<protein>
    <recommendedName>
        <fullName evidence="2">HMG domain-containing protein</fullName>
    </recommendedName>
</protein>
<feature type="compositionally biased region" description="Basic and acidic residues" evidence="1">
    <location>
        <begin position="550"/>
        <end position="563"/>
    </location>
</feature>
<feature type="region of interest" description="Disordered" evidence="1">
    <location>
        <begin position="1"/>
        <end position="85"/>
    </location>
</feature>
<feature type="compositionally biased region" description="Polar residues" evidence="1">
    <location>
        <begin position="62"/>
        <end position="78"/>
    </location>
</feature>